<protein>
    <submittedName>
        <fullName evidence="2">Uncharacterized protein</fullName>
    </submittedName>
</protein>
<dbReference type="Gene3D" id="1.10.287.1060">
    <property type="entry name" value="ESAT-6-like"/>
    <property type="match status" value="1"/>
</dbReference>
<accession>A0A7R9M0N9</accession>
<dbReference type="EMBL" id="OC908947">
    <property type="protein sequence ID" value="CAD7650897.1"/>
    <property type="molecule type" value="Genomic_DNA"/>
</dbReference>
<evidence type="ECO:0000313" key="2">
    <source>
        <dbReference type="EMBL" id="CAD7650897.1"/>
    </source>
</evidence>
<gene>
    <name evidence="2" type="ORF">OSB1V03_LOCUS23081</name>
</gene>
<keyword evidence="3" id="KW-1185">Reference proteome</keyword>
<reference evidence="2" key="1">
    <citation type="submission" date="2020-11" db="EMBL/GenBank/DDBJ databases">
        <authorList>
            <person name="Tran Van P."/>
        </authorList>
    </citation>
    <scope>NUCLEOTIDE SEQUENCE</scope>
</reference>
<feature type="non-terminal residue" evidence="2">
    <location>
        <position position="1"/>
    </location>
</feature>
<proteinExistence type="predicted"/>
<sequence length="61" mass="7057">MSSFFKLFGTKSSSKQSAPTPAEAIQKLREVEEMLHKKQEYLEKKQNEELDVIKKNGTKNK</sequence>
<feature type="region of interest" description="Disordered" evidence="1">
    <location>
        <begin position="1"/>
        <end position="22"/>
    </location>
</feature>
<dbReference type="AlphaFoldDB" id="A0A7R9M0N9"/>
<name>A0A7R9M0N9_9ACAR</name>
<dbReference type="Proteomes" id="UP000759131">
    <property type="component" value="Unassembled WGS sequence"/>
</dbReference>
<dbReference type="EMBL" id="CAJPIZ010054372">
    <property type="protein sequence ID" value="CAG2123136.1"/>
    <property type="molecule type" value="Genomic_DNA"/>
</dbReference>
<evidence type="ECO:0000313" key="3">
    <source>
        <dbReference type="Proteomes" id="UP000759131"/>
    </source>
</evidence>
<organism evidence="2">
    <name type="scientific">Medioppia subpectinata</name>
    <dbReference type="NCBI Taxonomy" id="1979941"/>
    <lineage>
        <taxon>Eukaryota</taxon>
        <taxon>Metazoa</taxon>
        <taxon>Ecdysozoa</taxon>
        <taxon>Arthropoda</taxon>
        <taxon>Chelicerata</taxon>
        <taxon>Arachnida</taxon>
        <taxon>Acari</taxon>
        <taxon>Acariformes</taxon>
        <taxon>Sarcoptiformes</taxon>
        <taxon>Oribatida</taxon>
        <taxon>Brachypylina</taxon>
        <taxon>Oppioidea</taxon>
        <taxon>Oppiidae</taxon>
        <taxon>Medioppia</taxon>
    </lineage>
</organism>
<dbReference type="OrthoDB" id="5592979at2759"/>
<evidence type="ECO:0000256" key="1">
    <source>
        <dbReference type="SAM" id="MobiDB-lite"/>
    </source>
</evidence>
<feature type="compositionally biased region" description="Polar residues" evidence="1">
    <location>
        <begin position="10"/>
        <end position="19"/>
    </location>
</feature>